<evidence type="ECO:0000256" key="1">
    <source>
        <dbReference type="ARBA" id="ARBA00022692"/>
    </source>
</evidence>
<feature type="transmembrane region" description="Helical" evidence="4">
    <location>
        <begin position="59"/>
        <end position="76"/>
    </location>
</feature>
<dbReference type="PROSITE" id="PS50850">
    <property type="entry name" value="MFS"/>
    <property type="match status" value="1"/>
</dbReference>
<dbReference type="InterPro" id="IPR036259">
    <property type="entry name" value="MFS_trans_sf"/>
</dbReference>
<dbReference type="Gene3D" id="1.20.1250.20">
    <property type="entry name" value="MFS general substrate transporter like domains"/>
    <property type="match status" value="1"/>
</dbReference>
<sequence length="128" mass="14281">MGVGLGMVIPFSTSLISDLYEREERTRMMGLSNSFNMLGGMFALVLSGQLAFFSWRLPFLLYASGVPVMMMVAFFLPGEVAGEKDPQPTGGSLPPKRIFRRFGDVPFLCALFYSDADFSPAHEKQRPW</sequence>
<dbReference type="STRING" id="592015.HMPREF1705_04652"/>
<keyword evidence="7" id="KW-1185">Reference proteome</keyword>
<evidence type="ECO:0000259" key="5">
    <source>
        <dbReference type="PROSITE" id="PS50850"/>
    </source>
</evidence>
<dbReference type="SUPFAM" id="SSF103473">
    <property type="entry name" value="MFS general substrate transporter"/>
    <property type="match status" value="1"/>
</dbReference>
<keyword evidence="2 4" id="KW-1133">Transmembrane helix</keyword>
<proteinExistence type="predicted"/>
<evidence type="ECO:0000256" key="4">
    <source>
        <dbReference type="SAM" id="Phobius"/>
    </source>
</evidence>
<keyword evidence="1 4" id="KW-0812">Transmembrane</keyword>
<dbReference type="Pfam" id="PF07690">
    <property type="entry name" value="MFS_1"/>
    <property type="match status" value="1"/>
</dbReference>
<comment type="caution">
    <text evidence="6">The sequence shown here is derived from an EMBL/GenBank/DDBJ whole genome shotgun (WGS) entry which is preliminary data.</text>
</comment>
<dbReference type="AlphaFoldDB" id="A0A0T5XAM2"/>
<protein>
    <recommendedName>
        <fullName evidence="5">Major facilitator superfamily (MFS) profile domain-containing protein</fullName>
    </recommendedName>
</protein>
<dbReference type="InterPro" id="IPR011701">
    <property type="entry name" value="MFS"/>
</dbReference>
<accession>A0A0T5XAM2</accession>
<dbReference type="InterPro" id="IPR020846">
    <property type="entry name" value="MFS_dom"/>
</dbReference>
<feature type="domain" description="Major facilitator superfamily (MFS) profile" evidence="5">
    <location>
        <begin position="1"/>
        <end position="128"/>
    </location>
</feature>
<evidence type="ECO:0000313" key="6">
    <source>
        <dbReference type="EMBL" id="KRT35376.1"/>
    </source>
</evidence>
<organism evidence="6 7">
    <name type="scientific">Acetomicrobium hydrogeniformans ATCC BAA-1850</name>
    <dbReference type="NCBI Taxonomy" id="592015"/>
    <lineage>
        <taxon>Bacteria</taxon>
        <taxon>Thermotogati</taxon>
        <taxon>Synergistota</taxon>
        <taxon>Synergistia</taxon>
        <taxon>Synergistales</taxon>
        <taxon>Acetomicrobiaceae</taxon>
        <taxon>Acetomicrobium</taxon>
    </lineage>
</organism>
<gene>
    <name evidence="6" type="ORF">HMPREF1705_04652</name>
</gene>
<evidence type="ECO:0000256" key="2">
    <source>
        <dbReference type="ARBA" id="ARBA00022989"/>
    </source>
</evidence>
<evidence type="ECO:0000256" key="3">
    <source>
        <dbReference type="ARBA" id="ARBA00023136"/>
    </source>
</evidence>
<evidence type="ECO:0000313" key="7">
    <source>
        <dbReference type="Proteomes" id="UP000005273"/>
    </source>
</evidence>
<dbReference type="eggNOG" id="COG2814">
    <property type="taxonomic scope" value="Bacteria"/>
</dbReference>
<keyword evidence="3 4" id="KW-0472">Membrane</keyword>
<feature type="transmembrane region" description="Helical" evidence="4">
    <location>
        <begin position="35"/>
        <end position="53"/>
    </location>
</feature>
<reference evidence="7" key="1">
    <citation type="submission" date="2012-09" db="EMBL/GenBank/DDBJ databases">
        <authorList>
            <person name="Weinstock G."/>
            <person name="Sodergren E."/>
            <person name="Clifton S."/>
            <person name="Fulton L."/>
            <person name="Fulton B."/>
            <person name="Courtney L."/>
            <person name="Fronick C."/>
            <person name="Harrison M."/>
            <person name="Strong C."/>
            <person name="Farmer C."/>
            <person name="Delehaunty K."/>
            <person name="Markovic C."/>
            <person name="Hall O."/>
            <person name="Minx P."/>
            <person name="Tomlinson C."/>
            <person name="Mitreva M."/>
            <person name="Nelson J."/>
            <person name="Hou S."/>
            <person name="Wollam A."/>
            <person name="Pepin K.H."/>
            <person name="Johnson M."/>
            <person name="Bhonagiri V."/>
            <person name="Nash W.E."/>
            <person name="Suruliraj S."/>
            <person name="Warren W."/>
            <person name="Chinwalla A."/>
            <person name="Mardis E.R."/>
            <person name="Wilson R.K."/>
        </authorList>
    </citation>
    <scope>NUCLEOTIDE SEQUENCE [LARGE SCALE GENOMIC DNA]</scope>
    <source>
        <strain evidence="7">OS1</strain>
    </source>
</reference>
<dbReference type="GO" id="GO:0022857">
    <property type="term" value="F:transmembrane transporter activity"/>
    <property type="evidence" value="ECO:0007669"/>
    <property type="project" value="InterPro"/>
</dbReference>
<name>A0A0T5XAM2_9BACT</name>
<dbReference type="Proteomes" id="UP000005273">
    <property type="component" value="Unassembled WGS sequence"/>
</dbReference>
<dbReference type="EMBL" id="ACJX03000001">
    <property type="protein sequence ID" value="KRT35376.1"/>
    <property type="molecule type" value="Genomic_DNA"/>
</dbReference>